<comment type="caution">
    <text evidence="11">The sequence shown here is derived from an EMBL/GenBank/DDBJ whole genome shotgun (WGS) entry which is preliminary data.</text>
</comment>
<evidence type="ECO:0000256" key="8">
    <source>
        <dbReference type="SAM" id="MobiDB-lite"/>
    </source>
</evidence>
<evidence type="ECO:0000256" key="7">
    <source>
        <dbReference type="SAM" id="Coils"/>
    </source>
</evidence>
<proteinExistence type="predicted"/>
<keyword evidence="1" id="KW-0813">Transport</keyword>
<feature type="region of interest" description="Disordered" evidence="8">
    <location>
        <begin position="98"/>
        <end position="149"/>
    </location>
</feature>
<accession>A0ABQ8UIF0</accession>
<dbReference type="Proteomes" id="UP001141327">
    <property type="component" value="Unassembled WGS sequence"/>
</dbReference>
<evidence type="ECO:0000313" key="12">
    <source>
        <dbReference type="Proteomes" id="UP001141327"/>
    </source>
</evidence>
<comment type="subcellular location">
    <subcellularLocation>
        <location evidence="6">Endomembrane system</location>
        <topology evidence="6">Single-pass type IV membrane protein</topology>
    </subcellularLocation>
</comment>
<keyword evidence="5 9" id="KW-0472">Membrane</keyword>
<keyword evidence="4 9" id="KW-1133">Transmembrane helix</keyword>
<feature type="domain" description="T-SNARE coiled-coil homology" evidence="10">
    <location>
        <begin position="163"/>
        <end position="225"/>
    </location>
</feature>
<dbReference type="Pfam" id="PF12352">
    <property type="entry name" value="V-SNARE_C"/>
    <property type="match status" value="1"/>
</dbReference>
<name>A0ABQ8UIF0_9EUKA</name>
<dbReference type="PANTHER" id="PTHR21230">
    <property type="entry name" value="VESICLE TRANSPORT V-SNARE PROTEIN VTI1-RELATED"/>
    <property type="match status" value="1"/>
</dbReference>
<dbReference type="EMBL" id="JAPMOS010000033">
    <property type="protein sequence ID" value="KAJ4458182.1"/>
    <property type="molecule type" value="Genomic_DNA"/>
</dbReference>
<feature type="coiled-coil region" evidence="7">
    <location>
        <begin position="9"/>
        <end position="36"/>
    </location>
</feature>
<reference evidence="11" key="1">
    <citation type="journal article" date="2022" name="bioRxiv">
        <title>Genomics of Preaxostyla Flagellates Illuminates Evolutionary Transitions and the Path Towards Mitochondrial Loss.</title>
        <authorList>
            <person name="Novak L.V.F."/>
            <person name="Treitli S.C."/>
            <person name="Pyrih J."/>
            <person name="Halakuc P."/>
            <person name="Pipaliya S.V."/>
            <person name="Vacek V."/>
            <person name="Brzon O."/>
            <person name="Soukal P."/>
            <person name="Eme L."/>
            <person name="Dacks J.B."/>
            <person name="Karnkowska A."/>
            <person name="Elias M."/>
            <person name="Hampl V."/>
        </authorList>
    </citation>
    <scope>NUCLEOTIDE SEQUENCE</scope>
    <source>
        <strain evidence="11">RCP-MX</strain>
    </source>
</reference>
<keyword evidence="2 9" id="KW-0812">Transmembrane</keyword>
<keyword evidence="12" id="KW-1185">Reference proteome</keyword>
<dbReference type="InterPro" id="IPR000727">
    <property type="entry name" value="T_SNARE_dom"/>
</dbReference>
<evidence type="ECO:0000256" key="2">
    <source>
        <dbReference type="ARBA" id="ARBA00022692"/>
    </source>
</evidence>
<evidence type="ECO:0000256" key="6">
    <source>
        <dbReference type="ARBA" id="ARBA00046280"/>
    </source>
</evidence>
<evidence type="ECO:0000256" key="1">
    <source>
        <dbReference type="ARBA" id="ARBA00022448"/>
    </source>
</evidence>
<dbReference type="PROSITE" id="PS50192">
    <property type="entry name" value="T_SNARE"/>
    <property type="match status" value="1"/>
</dbReference>
<evidence type="ECO:0000259" key="10">
    <source>
        <dbReference type="PROSITE" id="PS50192"/>
    </source>
</evidence>
<sequence length="278" mass="30056">MSSAVAVDISDLESAYQTFQKNVKEVELDLRERKKKAAEIKKPLRYMKNSVSMMRNILDTMRGKLPPGDGHVMSWKAKIDQLDATYNRLNDQVKQFEASTRPGAAGVRTGASGTGRGRGTPKTRRAGGPAGADDGATSTADAAPVSSTEMEYLPDSAKLDAGRAIVARSEKSLNNSMDMINDALRTGATAGAQLVRQTEQMENISSKLDEINDEVTQAKKTLRAIFTRLMTDKILILLLFLVIAGILAVIIISIVQGVMNRGGKIITPTATATPKAWF</sequence>
<gene>
    <name evidence="11" type="ORF">PAPYR_6142</name>
</gene>
<evidence type="ECO:0000256" key="3">
    <source>
        <dbReference type="ARBA" id="ARBA00022927"/>
    </source>
</evidence>
<evidence type="ECO:0000256" key="4">
    <source>
        <dbReference type="ARBA" id="ARBA00022989"/>
    </source>
</evidence>
<keyword evidence="7" id="KW-0175">Coiled coil</keyword>
<evidence type="ECO:0000313" key="11">
    <source>
        <dbReference type="EMBL" id="KAJ4458182.1"/>
    </source>
</evidence>
<dbReference type="SUPFAM" id="SSF58038">
    <property type="entry name" value="SNARE fusion complex"/>
    <property type="match status" value="1"/>
</dbReference>
<organism evidence="11 12">
    <name type="scientific">Paratrimastix pyriformis</name>
    <dbReference type="NCBI Taxonomy" id="342808"/>
    <lineage>
        <taxon>Eukaryota</taxon>
        <taxon>Metamonada</taxon>
        <taxon>Preaxostyla</taxon>
        <taxon>Paratrimastigidae</taxon>
        <taxon>Paratrimastix</taxon>
    </lineage>
</organism>
<evidence type="ECO:0000256" key="5">
    <source>
        <dbReference type="ARBA" id="ARBA00023136"/>
    </source>
</evidence>
<dbReference type="PIRSF" id="PIRSF028865">
    <property type="entry name" value="Membrin-2"/>
    <property type="match status" value="1"/>
</dbReference>
<feature type="coiled-coil region" evidence="7">
    <location>
        <begin position="194"/>
        <end position="221"/>
    </location>
</feature>
<dbReference type="PANTHER" id="PTHR21230:SF79">
    <property type="entry name" value="T-SNARE COILED-COIL HOMOLOGY DOMAIN-CONTAINING PROTEIN"/>
    <property type="match status" value="1"/>
</dbReference>
<dbReference type="InterPro" id="IPR027027">
    <property type="entry name" value="GOSR2/Membrin/Bos1"/>
</dbReference>
<dbReference type="Gene3D" id="1.20.5.110">
    <property type="match status" value="1"/>
</dbReference>
<feature type="transmembrane region" description="Helical" evidence="9">
    <location>
        <begin position="234"/>
        <end position="255"/>
    </location>
</feature>
<feature type="compositionally biased region" description="Low complexity" evidence="8">
    <location>
        <begin position="131"/>
        <end position="144"/>
    </location>
</feature>
<keyword evidence="3" id="KW-0653">Protein transport</keyword>
<evidence type="ECO:0000256" key="9">
    <source>
        <dbReference type="SAM" id="Phobius"/>
    </source>
</evidence>
<protein>
    <recommendedName>
        <fullName evidence="10">t-SNARE coiled-coil homology domain-containing protein</fullName>
    </recommendedName>
</protein>